<dbReference type="PANTHER" id="PTHR13112">
    <property type="entry name" value="UPF3 REGULATOR OF NONSENSE TRANSCRIPTS-LIKE PROTEIN"/>
    <property type="match status" value="1"/>
</dbReference>
<feature type="compositionally biased region" description="Low complexity" evidence="6">
    <location>
        <begin position="336"/>
        <end position="354"/>
    </location>
</feature>
<evidence type="ECO:0000256" key="1">
    <source>
        <dbReference type="ARBA" id="ARBA00004123"/>
    </source>
</evidence>
<evidence type="ECO:0000256" key="5">
    <source>
        <dbReference type="PROSITE-ProRule" id="PRU00176"/>
    </source>
</evidence>
<reference evidence="8" key="1">
    <citation type="journal article" date="2020" name="Stud. Mycol.">
        <title>101 Dothideomycetes genomes: a test case for predicting lifestyles and emergence of pathogens.</title>
        <authorList>
            <person name="Haridas S."/>
            <person name="Albert R."/>
            <person name="Binder M."/>
            <person name="Bloem J."/>
            <person name="Labutti K."/>
            <person name="Salamov A."/>
            <person name="Andreopoulos B."/>
            <person name="Baker S."/>
            <person name="Barry K."/>
            <person name="Bills G."/>
            <person name="Bluhm B."/>
            <person name="Cannon C."/>
            <person name="Castanera R."/>
            <person name="Culley D."/>
            <person name="Daum C."/>
            <person name="Ezra D."/>
            <person name="Gonzalez J."/>
            <person name="Henrissat B."/>
            <person name="Kuo A."/>
            <person name="Liang C."/>
            <person name="Lipzen A."/>
            <person name="Lutzoni F."/>
            <person name="Magnuson J."/>
            <person name="Mondo S."/>
            <person name="Nolan M."/>
            <person name="Ohm R."/>
            <person name="Pangilinan J."/>
            <person name="Park H.-J."/>
            <person name="Ramirez L."/>
            <person name="Alfaro M."/>
            <person name="Sun H."/>
            <person name="Tritt A."/>
            <person name="Yoshinaga Y."/>
            <person name="Zwiers L.-H."/>
            <person name="Turgeon B."/>
            <person name="Goodwin S."/>
            <person name="Spatafora J."/>
            <person name="Crous P."/>
            <person name="Grigoriev I."/>
        </authorList>
    </citation>
    <scope>NUCLEOTIDE SEQUENCE</scope>
    <source>
        <strain evidence="8">CBS 107.79</strain>
    </source>
</reference>
<feature type="compositionally biased region" description="Low complexity" evidence="6">
    <location>
        <begin position="400"/>
        <end position="409"/>
    </location>
</feature>
<feature type="compositionally biased region" description="Basic and acidic residues" evidence="6">
    <location>
        <begin position="321"/>
        <end position="335"/>
    </location>
</feature>
<comment type="subcellular location">
    <subcellularLocation>
        <location evidence="1">Nucleus</location>
    </subcellularLocation>
</comment>
<feature type="compositionally biased region" description="Pro residues" evidence="6">
    <location>
        <begin position="589"/>
        <end position="599"/>
    </location>
</feature>
<dbReference type="Pfam" id="PF03467">
    <property type="entry name" value="Smg4_UPF3"/>
    <property type="match status" value="1"/>
</dbReference>
<feature type="compositionally biased region" description="Basic and acidic residues" evidence="6">
    <location>
        <begin position="210"/>
        <end position="254"/>
    </location>
</feature>
<dbReference type="PANTHER" id="PTHR13112:SF0">
    <property type="entry name" value="FI21285P1"/>
    <property type="match status" value="1"/>
</dbReference>
<dbReference type="InterPro" id="IPR039722">
    <property type="entry name" value="Upf3"/>
</dbReference>
<dbReference type="InterPro" id="IPR005120">
    <property type="entry name" value="UPF3_dom"/>
</dbReference>
<accession>A0A6A5VFC1</accession>
<dbReference type="GO" id="GO:0005730">
    <property type="term" value="C:nucleolus"/>
    <property type="evidence" value="ECO:0007669"/>
    <property type="project" value="TreeGrafter"/>
</dbReference>
<dbReference type="InterPro" id="IPR012677">
    <property type="entry name" value="Nucleotide-bd_a/b_plait_sf"/>
</dbReference>
<dbReference type="Gene3D" id="3.30.70.330">
    <property type="match status" value="2"/>
</dbReference>
<feature type="region of interest" description="Disordered" evidence="6">
    <location>
        <begin position="545"/>
        <end position="608"/>
    </location>
</feature>
<evidence type="ECO:0000256" key="4">
    <source>
        <dbReference type="ARBA" id="ARBA00023242"/>
    </source>
</evidence>
<feature type="region of interest" description="Disordered" evidence="6">
    <location>
        <begin position="135"/>
        <end position="155"/>
    </location>
</feature>
<feature type="domain" description="RRM" evidence="7">
    <location>
        <begin position="470"/>
        <end position="536"/>
    </location>
</feature>
<evidence type="ECO:0000313" key="8">
    <source>
        <dbReference type="EMBL" id="KAF1975079.1"/>
    </source>
</evidence>
<organism evidence="8 9">
    <name type="scientific">Bimuria novae-zelandiae CBS 107.79</name>
    <dbReference type="NCBI Taxonomy" id="1447943"/>
    <lineage>
        <taxon>Eukaryota</taxon>
        <taxon>Fungi</taxon>
        <taxon>Dikarya</taxon>
        <taxon>Ascomycota</taxon>
        <taxon>Pezizomycotina</taxon>
        <taxon>Dothideomycetes</taxon>
        <taxon>Pleosporomycetidae</taxon>
        <taxon>Pleosporales</taxon>
        <taxon>Massarineae</taxon>
        <taxon>Didymosphaeriaceae</taxon>
        <taxon>Bimuria</taxon>
    </lineage>
</organism>
<protein>
    <recommendedName>
        <fullName evidence="7">RRM domain-containing protein</fullName>
    </recommendedName>
</protein>
<dbReference type="AlphaFoldDB" id="A0A6A5VFC1"/>
<sequence>MAPQAGVNGVLSVQVLQKNAPASAPRGPKAPSPRLKLICRRLPPGLTRAEFEAVLGDEWKVGAGKVDFLNYRKGKVSKDLAKPSKPSRAYMHVTQQAFVTALDKRVREVSFHDAAKSFQDSALVGPPVVEFAPYPKLPSNRKRHDARQGTIDQDPEFKEFLESLTAPITKPAAPEADPQKEEKVKTTPLIEALREKKANKEKPQKKGRAEHKDDAGEKKILAKPGKENAPAEKSRKATRAEKEKAQKEAVKALNKEASALKETALTEKAIAGPSTAAPERKRGNVNIAKGILQRDLGLAPAPNRRRGTKREIAPAAQETAPKQDENVSSKQKGKEPAVAPVAAVAAAEKATPASPKKERPSRAERRAFKASLADKNNIKTEGESSKTQAKPVAPAPTILKKPQAAQTQPAAPPKGPAAARIPPTGPAATRNANAVAQATPSKADASPVPRPANLTPAHAAAPPTSVPMGKQAFLKHANASQGITEPLIEEALREFGAIEKVEIDKRKGFAYVDFADTEGLRKAVAAGTVKVAQGAVQVLERKEKHLVARGFPKPRPQPPRPAQGRGGFGPGGRGGRGGARGGHVVPGPSSAPAPAPAPVVAPAAGVAT</sequence>
<name>A0A6A5VFC1_9PLEO</name>
<feature type="compositionally biased region" description="Gly residues" evidence="6">
    <location>
        <begin position="564"/>
        <end position="581"/>
    </location>
</feature>
<evidence type="ECO:0000256" key="6">
    <source>
        <dbReference type="SAM" id="MobiDB-lite"/>
    </source>
</evidence>
<dbReference type="InterPro" id="IPR000504">
    <property type="entry name" value="RRM_dom"/>
</dbReference>
<feature type="compositionally biased region" description="Basic and acidic residues" evidence="6">
    <location>
        <begin position="355"/>
        <end position="367"/>
    </location>
</feature>
<dbReference type="FunFam" id="3.30.70.330:FF:000637">
    <property type="entry name" value="Nonsense-mediated mRNA decay protein Upf3, putative"/>
    <property type="match status" value="1"/>
</dbReference>
<evidence type="ECO:0000259" key="7">
    <source>
        <dbReference type="PROSITE" id="PS50102"/>
    </source>
</evidence>
<dbReference type="GO" id="GO:0000184">
    <property type="term" value="P:nuclear-transcribed mRNA catabolic process, nonsense-mediated decay"/>
    <property type="evidence" value="ECO:0007669"/>
    <property type="project" value="UniProtKB-KW"/>
</dbReference>
<dbReference type="Proteomes" id="UP000800036">
    <property type="component" value="Unassembled WGS sequence"/>
</dbReference>
<evidence type="ECO:0000256" key="3">
    <source>
        <dbReference type="ARBA" id="ARBA00023161"/>
    </source>
</evidence>
<dbReference type="GO" id="GO:0045727">
    <property type="term" value="P:positive regulation of translation"/>
    <property type="evidence" value="ECO:0007669"/>
    <property type="project" value="TreeGrafter"/>
</dbReference>
<dbReference type="PROSITE" id="PS50102">
    <property type="entry name" value="RRM"/>
    <property type="match status" value="1"/>
</dbReference>
<feature type="region of interest" description="Disordered" evidence="6">
    <location>
        <begin position="168"/>
        <end position="467"/>
    </location>
</feature>
<feature type="compositionally biased region" description="Low complexity" evidence="6">
    <location>
        <begin position="416"/>
        <end position="439"/>
    </location>
</feature>
<evidence type="ECO:0000256" key="2">
    <source>
        <dbReference type="ARBA" id="ARBA00005991"/>
    </source>
</evidence>
<gene>
    <name evidence="8" type="ORF">BU23DRAFT_579446</name>
</gene>
<dbReference type="EMBL" id="ML976672">
    <property type="protein sequence ID" value="KAF1975079.1"/>
    <property type="molecule type" value="Genomic_DNA"/>
</dbReference>
<proteinExistence type="inferred from homology"/>
<dbReference type="Pfam" id="PF00076">
    <property type="entry name" value="RRM_1"/>
    <property type="match status" value="1"/>
</dbReference>
<comment type="similarity">
    <text evidence="2">Belongs to the RENT3 family.</text>
</comment>
<keyword evidence="4" id="KW-0539">Nucleus</keyword>
<dbReference type="GO" id="GO:0003729">
    <property type="term" value="F:mRNA binding"/>
    <property type="evidence" value="ECO:0007669"/>
    <property type="project" value="TreeGrafter"/>
</dbReference>
<dbReference type="CDD" id="cd00590">
    <property type="entry name" value="RRM_SF"/>
    <property type="match status" value="1"/>
</dbReference>
<keyword evidence="9" id="KW-1185">Reference proteome</keyword>
<dbReference type="SUPFAM" id="SSF54928">
    <property type="entry name" value="RNA-binding domain, RBD"/>
    <property type="match status" value="2"/>
</dbReference>
<evidence type="ECO:0000313" key="9">
    <source>
        <dbReference type="Proteomes" id="UP000800036"/>
    </source>
</evidence>
<feature type="compositionally biased region" description="Basic and acidic residues" evidence="6">
    <location>
        <begin position="192"/>
        <end position="204"/>
    </location>
</feature>
<dbReference type="CDD" id="cd12455">
    <property type="entry name" value="RRM_like_Smg4_UPF3"/>
    <property type="match status" value="1"/>
</dbReference>
<dbReference type="GO" id="GO:0005737">
    <property type="term" value="C:cytoplasm"/>
    <property type="evidence" value="ECO:0007669"/>
    <property type="project" value="TreeGrafter"/>
</dbReference>
<keyword evidence="5" id="KW-0694">RNA-binding</keyword>
<keyword evidence="3" id="KW-0866">Nonsense-mediated mRNA decay</keyword>
<dbReference type="InterPro" id="IPR035979">
    <property type="entry name" value="RBD_domain_sf"/>
</dbReference>
<dbReference type="OrthoDB" id="18087at2759"/>